<evidence type="ECO:0000313" key="1">
    <source>
        <dbReference type="EMBL" id="MBR9970759.1"/>
    </source>
</evidence>
<dbReference type="Proteomes" id="UP000680714">
    <property type="component" value="Unassembled WGS sequence"/>
</dbReference>
<comment type="caution">
    <text evidence="1">The sequence shown here is derived from an EMBL/GenBank/DDBJ whole genome shotgun (WGS) entry which is preliminary data.</text>
</comment>
<organism evidence="1 2">
    <name type="scientific">Magnetospirillum sulfuroxidans</name>
    <dbReference type="NCBI Taxonomy" id="611300"/>
    <lineage>
        <taxon>Bacteria</taxon>
        <taxon>Pseudomonadati</taxon>
        <taxon>Pseudomonadota</taxon>
        <taxon>Alphaproteobacteria</taxon>
        <taxon>Rhodospirillales</taxon>
        <taxon>Rhodospirillaceae</taxon>
        <taxon>Magnetospirillum</taxon>
    </lineage>
</organism>
<accession>A0ABS5I8W5</accession>
<evidence type="ECO:0000313" key="2">
    <source>
        <dbReference type="Proteomes" id="UP000680714"/>
    </source>
</evidence>
<protein>
    <submittedName>
        <fullName evidence="1">Zinc-binding dehydrogenase</fullName>
    </submittedName>
</protein>
<name>A0ABS5I8W5_9PROT</name>
<dbReference type="EMBL" id="JAGTUF010000001">
    <property type="protein sequence ID" value="MBR9970759.1"/>
    <property type="molecule type" value="Genomic_DNA"/>
</dbReference>
<gene>
    <name evidence="1" type="ORF">KEC16_03405</name>
</gene>
<reference evidence="1 2" key="1">
    <citation type="submission" date="2021-04" db="EMBL/GenBank/DDBJ databases">
        <title>Magnetospirillum sulfuroxidans sp. nov., a facultative chemolithoautotrophic sulfur-oxidizing alphaproteobacterium isolated from freshwater sediment and proposals for Paramagetospirillum gen. nov., and Magnetospirillaceae fam. nov.</title>
        <authorList>
            <person name="Koziaeva V."/>
            <person name="Geelhoed J.S."/>
            <person name="Sorokin D.Y."/>
            <person name="Grouzdev D.S."/>
        </authorList>
    </citation>
    <scope>NUCLEOTIDE SEQUENCE [LARGE SCALE GENOMIC DNA]</scope>
    <source>
        <strain evidence="1 2">J10</strain>
    </source>
</reference>
<sequence>MPILDQRRFSLGQAAEAHAAIEGGHAHGKIVIGVTE</sequence>
<proteinExistence type="predicted"/>
<keyword evidence="2" id="KW-1185">Reference proteome</keyword>
<dbReference type="Gene3D" id="3.90.180.10">
    <property type="entry name" value="Medium-chain alcohol dehydrogenases, catalytic domain"/>
    <property type="match status" value="1"/>
</dbReference>
<dbReference type="Pfam" id="PF13602">
    <property type="entry name" value="ADH_zinc_N_2"/>
    <property type="match status" value="1"/>
</dbReference>